<name>A0A2N3KXY9_9PROT</name>
<dbReference type="EMBL" id="NWTK01000002">
    <property type="protein sequence ID" value="PKR55408.1"/>
    <property type="molecule type" value="Genomic_DNA"/>
</dbReference>
<feature type="compositionally biased region" description="Basic and acidic residues" evidence="1">
    <location>
        <begin position="39"/>
        <end position="51"/>
    </location>
</feature>
<feature type="compositionally biased region" description="Acidic residues" evidence="1">
    <location>
        <begin position="52"/>
        <end position="64"/>
    </location>
</feature>
<feature type="region of interest" description="Disordered" evidence="1">
    <location>
        <begin position="299"/>
        <end position="341"/>
    </location>
</feature>
<proteinExistence type="predicted"/>
<feature type="compositionally biased region" description="Acidic residues" evidence="1">
    <location>
        <begin position="72"/>
        <end position="81"/>
    </location>
</feature>
<sequence>MEEDVVSTPEGQADDLDAIITGAMNGGSDGVEDEPSESTGRDERGRFKASDEADGTEEAPEEDPAGTGADTSEGDDQEQEEETRAGQIDLPADWPDELKAKVAALPVEAQAAVVETTKGFQADYTRKTMAIAEERKRYEQLEQVFAPHRNSFRQAGITEAQAVQGLLAAEAALNRDPKAAITHLAQHYGVDLSQQAEGGENPAHNPELSMLRNELTQVKGQLSQFEAEKQQRHVQDLTGRIETFATAKDASGNILHPHFDAVRNVMSTLLSSGQVQDLEKAYEQAVWLDPGVRQRMLADAEAKTKAEEDRKRKESLDKARRAGSGPRGSSPNTKTMPDDLDGIITHSMKMHGF</sequence>
<reference evidence="2 3" key="1">
    <citation type="submission" date="2017-09" db="EMBL/GenBank/DDBJ databases">
        <title>Biodiversity and function of Thalassospira species in the particle-attached aromatic-hydrocarbon-degrading consortia from the surface seawater of the South China Sea.</title>
        <authorList>
            <person name="Dong C."/>
            <person name="Liu R."/>
            <person name="Shao Z."/>
        </authorList>
    </citation>
    <scope>NUCLEOTIDE SEQUENCE [LARGE SCALE GENOMIC DNA]</scope>
    <source>
        <strain evidence="2 3">CSC1P2</strain>
    </source>
</reference>
<dbReference type="OrthoDB" id="9204634at2"/>
<feature type="compositionally biased region" description="Basic and acidic residues" evidence="1">
    <location>
        <begin position="299"/>
        <end position="320"/>
    </location>
</feature>
<evidence type="ECO:0000313" key="2">
    <source>
        <dbReference type="EMBL" id="PKR55408.1"/>
    </source>
</evidence>
<protein>
    <submittedName>
        <fullName evidence="2">Uncharacterized protein</fullName>
    </submittedName>
</protein>
<evidence type="ECO:0000256" key="1">
    <source>
        <dbReference type="SAM" id="MobiDB-lite"/>
    </source>
</evidence>
<dbReference type="RefSeq" id="WP_101264457.1">
    <property type="nucleotide sequence ID" value="NZ_NWTK01000002.1"/>
</dbReference>
<dbReference type="Proteomes" id="UP000233597">
    <property type="component" value="Unassembled WGS sequence"/>
</dbReference>
<evidence type="ECO:0000313" key="3">
    <source>
        <dbReference type="Proteomes" id="UP000233597"/>
    </source>
</evidence>
<feature type="region of interest" description="Disordered" evidence="1">
    <location>
        <begin position="1"/>
        <end position="92"/>
    </location>
</feature>
<accession>A0A2N3KXY9</accession>
<dbReference type="AlphaFoldDB" id="A0A2N3KXY9"/>
<organism evidence="2 3">
    <name type="scientific">Thalassospira marina</name>
    <dbReference type="NCBI Taxonomy" id="2048283"/>
    <lineage>
        <taxon>Bacteria</taxon>
        <taxon>Pseudomonadati</taxon>
        <taxon>Pseudomonadota</taxon>
        <taxon>Alphaproteobacteria</taxon>
        <taxon>Rhodospirillales</taxon>
        <taxon>Thalassospiraceae</taxon>
        <taxon>Thalassospira</taxon>
    </lineage>
</organism>
<gene>
    <name evidence="2" type="ORF">COO20_04355</name>
</gene>
<comment type="caution">
    <text evidence="2">The sequence shown here is derived from an EMBL/GenBank/DDBJ whole genome shotgun (WGS) entry which is preliminary data.</text>
</comment>